<reference evidence="2 3" key="1">
    <citation type="submission" date="2018-05" db="EMBL/GenBank/DDBJ databases">
        <title>Kurthia sibirica genome sequence.</title>
        <authorList>
            <person name="Maclea K.S."/>
            <person name="Goen A.E."/>
        </authorList>
    </citation>
    <scope>NUCLEOTIDE SEQUENCE [LARGE SCALE GENOMIC DNA]</scope>
    <source>
        <strain evidence="2 3">ATCC 49154</strain>
    </source>
</reference>
<dbReference type="AlphaFoldDB" id="A0A2U3AGH3"/>
<evidence type="ECO:0000313" key="3">
    <source>
        <dbReference type="Proteomes" id="UP000245938"/>
    </source>
</evidence>
<gene>
    <name evidence="2" type="ORF">DEX24_16065</name>
</gene>
<accession>A0A2U3AGH3</accession>
<comment type="caution">
    <text evidence="2">The sequence shown here is derived from an EMBL/GenBank/DDBJ whole genome shotgun (WGS) entry which is preliminary data.</text>
</comment>
<evidence type="ECO:0000313" key="2">
    <source>
        <dbReference type="EMBL" id="PWI23551.1"/>
    </source>
</evidence>
<protein>
    <submittedName>
        <fullName evidence="2">Uncharacterized protein</fullName>
    </submittedName>
</protein>
<keyword evidence="1" id="KW-0472">Membrane</keyword>
<name>A0A2U3AGH3_9BACL</name>
<evidence type="ECO:0000256" key="1">
    <source>
        <dbReference type="SAM" id="Phobius"/>
    </source>
</evidence>
<keyword evidence="3" id="KW-1185">Reference proteome</keyword>
<feature type="transmembrane region" description="Helical" evidence="1">
    <location>
        <begin position="41"/>
        <end position="62"/>
    </location>
</feature>
<keyword evidence="1" id="KW-1133">Transmembrane helix</keyword>
<dbReference type="RefSeq" id="WP_109307399.1">
    <property type="nucleotide sequence ID" value="NZ_BJUF01000064.1"/>
</dbReference>
<organism evidence="2 3">
    <name type="scientific">Kurthia sibirica</name>
    <dbReference type="NCBI Taxonomy" id="202750"/>
    <lineage>
        <taxon>Bacteria</taxon>
        <taxon>Bacillati</taxon>
        <taxon>Bacillota</taxon>
        <taxon>Bacilli</taxon>
        <taxon>Bacillales</taxon>
        <taxon>Caryophanaceae</taxon>
        <taxon>Kurthia</taxon>
    </lineage>
</organism>
<proteinExistence type="predicted"/>
<dbReference type="EMBL" id="QFVR01000034">
    <property type="protein sequence ID" value="PWI23551.1"/>
    <property type="molecule type" value="Genomic_DNA"/>
</dbReference>
<sequence length="75" mass="8391">MFNSMLNAIVGSNIDSIASLPDKDEKTTKFFNSFTLSQTDIWLYSVSFGGLLVLTIVILAVMRFNKNKTTSKTHK</sequence>
<dbReference type="Proteomes" id="UP000245938">
    <property type="component" value="Unassembled WGS sequence"/>
</dbReference>
<keyword evidence="1" id="KW-0812">Transmembrane</keyword>